<organism evidence="7 8">
    <name type="scientific">Thermomonospora cellulosilytica</name>
    <dbReference type="NCBI Taxonomy" id="1411118"/>
    <lineage>
        <taxon>Bacteria</taxon>
        <taxon>Bacillati</taxon>
        <taxon>Actinomycetota</taxon>
        <taxon>Actinomycetes</taxon>
        <taxon>Streptosporangiales</taxon>
        <taxon>Thermomonosporaceae</taxon>
        <taxon>Thermomonospora</taxon>
    </lineage>
</organism>
<dbReference type="SUPFAM" id="SSF100920">
    <property type="entry name" value="Heat shock protein 70kD (HSP70), peptide-binding domain"/>
    <property type="match status" value="1"/>
</dbReference>
<dbReference type="InterPro" id="IPR043129">
    <property type="entry name" value="ATPase_NBD"/>
</dbReference>
<dbReference type="InterPro" id="IPR029047">
    <property type="entry name" value="HSP70_peptide-bd_sf"/>
</dbReference>
<dbReference type="GO" id="GO:0140662">
    <property type="term" value="F:ATP-dependent protein folding chaperone"/>
    <property type="evidence" value="ECO:0007669"/>
    <property type="project" value="InterPro"/>
</dbReference>
<keyword evidence="8" id="KW-1185">Reference proteome</keyword>
<dbReference type="Gene3D" id="3.90.640.10">
    <property type="entry name" value="Actin, Chain A, domain 4"/>
    <property type="match status" value="1"/>
</dbReference>
<name>A0A7W3MTI1_9ACTN</name>
<dbReference type="Proteomes" id="UP000539313">
    <property type="component" value="Unassembled WGS sequence"/>
</dbReference>
<keyword evidence="4" id="KW-0067">ATP-binding</keyword>
<keyword evidence="2" id="KW-0597">Phosphoprotein</keyword>
<evidence type="ECO:0000313" key="7">
    <source>
        <dbReference type="EMBL" id="MBA9001584.1"/>
    </source>
</evidence>
<evidence type="ECO:0000256" key="1">
    <source>
        <dbReference type="ARBA" id="ARBA00007381"/>
    </source>
</evidence>
<reference evidence="7 8" key="1">
    <citation type="submission" date="2020-08" db="EMBL/GenBank/DDBJ databases">
        <title>Sequencing the genomes of 1000 actinobacteria strains.</title>
        <authorList>
            <person name="Klenk H.-P."/>
        </authorList>
    </citation>
    <scope>NUCLEOTIDE SEQUENCE [LARGE SCALE GENOMIC DNA]</scope>
    <source>
        <strain evidence="7 8">DSM 45823</strain>
    </source>
</reference>
<dbReference type="RefSeq" id="WP_182703839.1">
    <property type="nucleotide sequence ID" value="NZ_JACJII010000001.1"/>
</dbReference>
<protein>
    <submittedName>
        <fullName evidence="7">Molecular chaperone DnaK</fullName>
    </submittedName>
</protein>
<evidence type="ECO:0000256" key="4">
    <source>
        <dbReference type="ARBA" id="ARBA00022840"/>
    </source>
</evidence>
<evidence type="ECO:0000313" key="8">
    <source>
        <dbReference type="Proteomes" id="UP000539313"/>
    </source>
</evidence>
<dbReference type="InterPro" id="IPR013126">
    <property type="entry name" value="Hsp_70_fam"/>
</dbReference>
<dbReference type="CDD" id="cd24029">
    <property type="entry name" value="ASKHA_NBD_HSP70_DnaK_HscA_HscC"/>
    <property type="match status" value="1"/>
</dbReference>
<sequence length="826" mass="90362">MTRSTIDFGIDLGTTNSAIARFAGVGAEIVKNNLGHETTPSAVWVDRRNRMHVGSAAKVRSEEDPDNVCTEFKLRMGTSGMAKHFTAAGRSMEPEEMSAEVLKSLKRDVAQRHGEEITAAVITVPAAFELSACDATKRAAELAGLTQAPLLQEPIAAALASGFQSTADNAFWLVYDLGGGTFDAAVINLRDGEFNVVTHRGDNFLGGKLIDWQIVERLLIPAITERHAMTGLGRGDRRWAAAISKLKQAAEQAKIQLSQMEVAEVLLELTDEHGRPFDFEYEMHRADVERLFEPFIVRSVNLCRTALSESGLGPGDIEKVLLVGGPTLSPYLRQRLADPREGLGIPLDHGQDPITVVARGAAIFAATQRLETMAAPPPPAPGQYAVQLEYEPVGPDLQPFVGGRVSGPDLAGYSVELIRDDARDPWRSGRIALAPNGAFGVTLLAERGRPNTYRIELTDPTGAPHDITPATLTYTVGVVDTQPPLTHSIGVGLADNEVEWLLKRGTPLPAKRRVTLRTTVPVRAGGGEGMIRIPLLEGEHDRADRNRRIGRLEVSPTQVRRDVPEGSEVEVTLRVDESRLIVARAYMPILDEEFEQVVNLQTETVPEQPELAREAAAEKRRLAAARREAEELNDRPALTVLARIDAERIVADVEEMVEAAKVDPDAATMCGKRLLDLKAAVDEVEDALEWPRLTLQAHELLQAVREIVAVKGGPQHRQALASGETAVQEAITAHNARLLQQRLDELRSLALQVLDESGDLQFMAFEELRTMQPEMRDQAEAGRLIAVGRQAMDRGDADTLRHINVQLRDMLPSPPPPPDPFSTVRR</sequence>
<keyword evidence="5" id="KW-0346">Stress response</keyword>
<dbReference type="EMBL" id="JACJII010000001">
    <property type="protein sequence ID" value="MBA9001584.1"/>
    <property type="molecule type" value="Genomic_DNA"/>
</dbReference>
<keyword evidence="6" id="KW-0143">Chaperone</keyword>
<dbReference type="Gene3D" id="3.30.420.40">
    <property type="match status" value="2"/>
</dbReference>
<dbReference type="GO" id="GO:0005524">
    <property type="term" value="F:ATP binding"/>
    <property type="evidence" value="ECO:0007669"/>
    <property type="project" value="UniProtKB-KW"/>
</dbReference>
<keyword evidence="3" id="KW-0547">Nucleotide-binding</keyword>
<dbReference type="InterPro" id="IPR018181">
    <property type="entry name" value="Heat_shock_70_CS"/>
</dbReference>
<dbReference type="SUPFAM" id="SSF53067">
    <property type="entry name" value="Actin-like ATPase domain"/>
    <property type="match status" value="2"/>
</dbReference>
<evidence type="ECO:0000256" key="6">
    <source>
        <dbReference type="ARBA" id="ARBA00023186"/>
    </source>
</evidence>
<comment type="caution">
    <text evidence="7">The sequence shown here is derived from an EMBL/GenBank/DDBJ whole genome shotgun (WGS) entry which is preliminary data.</text>
</comment>
<dbReference type="PROSITE" id="PS00297">
    <property type="entry name" value="HSP70_1"/>
    <property type="match status" value="1"/>
</dbReference>
<evidence type="ECO:0000256" key="5">
    <source>
        <dbReference type="ARBA" id="ARBA00023016"/>
    </source>
</evidence>
<dbReference type="PRINTS" id="PR00301">
    <property type="entry name" value="HEATSHOCK70"/>
</dbReference>
<gene>
    <name evidence="7" type="ORF">HNR21_000466</name>
</gene>
<evidence type="ECO:0000256" key="2">
    <source>
        <dbReference type="ARBA" id="ARBA00022553"/>
    </source>
</evidence>
<proteinExistence type="inferred from homology"/>
<dbReference type="Pfam" id="PF00012">
    <property type="entry name" value="HSP70"/>
    <property type="match status" value="1"/>
</dbReference>
<evidence type="ECO:0000256" key="3">
    <source>
        <dbReference type="ARBA" id="ARBA00022741"/>
    </source>
</evidence>
<accession>A0A7W3MTI1</accession>
<comment type="similarity">
    <text evidence="1">Belongs to the heat shock protein 70 family.</text>
</comment>
<dbReference type="Gene3D" id="2.60.34.10">
    <property type="entry name" value="Substrate Binding Domain Of DNAk, Chain A, domain 1"/>
    <property type="match status" value="1"/>
</dbReference>
<dbReference type="PANTHER" id="PTHR19375">
    <property type="entry name" value="HEAT SHOCK PROTEIN 70KDA"/>
    <property type="match status" value="1"/>
</dbReference>
<dbReference type="AlphaFoldDB" id="A0A7W3MTI1"/>